<dbReference type="InterPro" id="IPR002017">
    <property type="entry name" value="Spectrin_repeat"/>
</dbReference>
<reference evidence="5" key="2">
    <citation type="submission" date="2025-09" db="UniProtKB">
        <authorList>
            <consortium name="Ensembl"/>
        </authorList>
    </citation>
    <scope>IDENTIFICATION</scope>
</reference>
<dbReference type="Gene3D" id="1.10.418.10">
    <property type="entry name" value="Calponin-like domain"/>
    <property type="match status" value="1"/>
</dbReference>
<sequence length="744" mass="82498">MLDAEDIINTPKPDERAIMTYVSCFYHAFAGAEQAETAANRICKVLGVNQENEKMMEEYERLASELLEWIRRTTPWLENRTPEKTMAEMQRKLEDFRDYRRQHKPPKVQEKCQLEINFNTLQTKLRISNRPAFMPSEGKMVSDIASAWQGLEQAEKGFEEWLLTEIRRLERLDHLAEKFRQKATNHENWASGKELILTQKDYETATLTEVRALLRKHEAFESDLAAHQDRVEQIAAIAQELNQLFLVALFSWSVHALPAQIGWRQSDSEDTRVNPGPQHAKAKSSFPMSKVANSSVVWVIARPKGLDVWPSKQFRPAVSQVANPPKLRPALAQNPEGPAVLWPVDTQRELPAPESPVVSWAVDSLKEPSPPQSSGGPVESLLPENPDVHAGLPKVDFLEALLPENPDVHAGLPVVDFLEALPLENPDVPTGLPVVDFLESLLPPESTDSPAGLPIVDALENLLPPPSVPNGPASSWLVDPAMKLPFPSSPEMPSVPWKVGRPKKFPPPPPAPEASADKWLAQVAKKVPSPPKKQDSVPWVNAPKREPLGHPPKRGAANVTWVVQPPKRTLLHPSPQSPGASWGIDSEALNPLTSDLRLPPAEPEQPYPSIGSLEQGISKGEVEPLPFAYPAFPYRGGELSKSAALYEHGSSAHETEDYGFFPNYPYGGLPMGARLPAPLPYLKRVPPNLFYLFMTGQLPHGTVSHMQTDYEAGGDHTSQVGYERFLPPQGPGIPHKTKVSIKQL</sequence>
<evidence type="ECO:0000256" key="3">
    <source>
        <dbReference type="SAM" id="Coils"/>
    </source>
</evidence>
<dbReference type="PANTHER" id="PTHR11915">
    <property type="entry name" value="SPECTRIN/FILAMIN RELATED CYTOSKELETAL PROTEIN"/>
    <property type="match status" value="1"/>
</dbReference>
<dbReference type="SUPFAM" id="SSF46966">
    <property type="entry name" value="Spectrin repeat"/>
    <property type="match status" value="2"/>
</dbReference>
<feature type="region of interest" description="Disordered" evidence="4">
    <location>
        <begin position="568"/>
        <end position="609"/>
    </location>
</feature>
<dbReference type="CDD" id="cd00176">
    <property type="entry name" value="SPEC"/>
    <property type="match status" value="1"/>
</dbReference>
<keyword evidence="6" id="KW-1185">Reference proteome</keyword>
<feature type="coiled-coil region" evidence="3">
    <location>
        <begin position="45"/>
        <end position="72"/>
    </location>
</feature>
<protein>
    <submittedName>
        <fullName evidence="5">Actinin, alpha 2b</fullName>
    </submittedName>
</protein>
<keyword evidence="3" id="KW-0175">Coiled coil</keyword>
<dbReference type="Gene3D" id="1.20.58.60">
    <property type="match status" value="2"/>
</dbReference>
<evidence type="ECO:0000313" key="6">
    <source>
        <dbReference type="Proteomes" id="UP000265000"/>
    </source>
</evidence>
<proteinExistence type="predicted"/>
<evidence type="ECO:0000256" key="2">
    <source>
        <dbReference type="ARBA" id="ARBA00023203"/>
    </source>
</evidence>
<keyword evidence="1" id="KW-0677">Repeat</keyword>
<evidence type="ECO:0000256" key="4">
    <source>
        <dbReference type="SAM" id="MobiDB-lite"/>
    </source>
</evidence>
<feature type="region of interest" description="Disordered" evidence="4">
    <location>
        <begin position="363"/>
        <end position="385"/>
    </location>
</feature>
<dbReference type="GO" id="GO:0003779">
    <property type="term" value="F:actin binding"/>
    <property type="evidence" value="ECO:0007669"/>
    <property type="project" value="UniProtKB-KW"/>
</dbReference>
<dbReference type="InterPro" id="IPR018159">
    <property type="entry name" value="Spectrin/alpha-actinin"/>
</dbReference>
<dbReference type="AlphaFoldDB" id="A0A3Q2R2N4"/>
<dbReference type="SMART" id="SM00150">
    <property type="entry name" value="SPEC"/>
    <property type="match status" value="1"/>
</dbReference>
<accession>A0A3Q2R2N4</accession>
<dbReference type="FunFam" id="1.20.58.60:FF:000002">
    <property type="entry name" value="Actinin, alpha 1"/>
    <property type="match status" value="1"/>
</dbReference>
<dbReference type="Ensembl" id="ENSFHET00000030326.1">
    <property type="protein sequence ID" value="ENSFHEP00000034790.1"/>
    <property type="gene ID" value="ENSFHEG00000022745.1"/>
</dbReference>
<dbReference type="GeneTree" id="ENSGT00940000153968"/>
<name>A0A3Q2R2N4_FUNHE</name>
<keyword evidence="2" id="KW-0009">Actin-binding</keyword>
<feature type="region of interest" description="Disordered" evidence="4">
    <location>
        <begin position="265"/>
        <end position="286"/>
    </location>
</feature>
<feature type="coiled-coil region" evidence="3">
    <location>
        <begin position="210"/>
        <end position="244"/>
    </location>
</feature>
<reference evidence="5" key="1">
    <citation type="submission" date="2025-08" db="UniProtKB">
        <authorList>
            <consortium name="Ensembl"/>
        </authorList>
    </citation>
    <scope>IDENTIFICATION</scope>
</reference>
<feature type="region of interest" description="Disordered" evidence="4">
    <location>
        <begin position="527"/>
        <end position="556"/>
    </location>
</feature>
<dbReference type="InterPro" id="IPR036872">
    <property type="entry name" value="CH_dom_sf"/>
</dbReference>
<organism evidence="5 6">
    <name type="scientific">Fundulus heteroclitus</name>
    <name type="common">Killifish</name>
    <name type="synonym">Mummichog</name>
    <dbReference type="NCBI Taxonomy" id="8078"/>
    <lineage>
        <taxon>Eukaryota</taxon>
        <taxon>Metazoa</taxon>
        <taxon>Chordata</taxon>
        <taxon>Craniata</taxon>
        <taxon>Vertebrata</taxon>
        <taxon>Euteleostomi</taxon>
        <taxon>Actinopterygii</taxon>
        <taxon>Neopterygii</taxon>
        <taxon>Teleostei</taxon>
        <taxon>Neoteleostei</taxon>
        <taxon>Acanthomorphata</taxon>
        <taxon>Ovalentaria</taxon>
        <taxon>Atherinomorphae</taxon>
        <taxon>Cyprinodontiformes</taxon>
        <taxon>Fundulidae</taxon>
        <taxon>Fundulus</taxon>
    </lineage>
</organism>
<dbReference type="Proteomes" id="UP000265000">
    <property type="component" value="Unplaced"/>
</dbReference>
<evidence type="ECO:0000313" key="5">
    <source>
        <dbReference type="Ensembl" id="ENSFHEP00000034790.1"/>
    </source>
</evidence>
<dbReference type="Pfam" id="PF00435">
    <property type="entry name" value="Spectrin"/>
    <property type="match status" value="2"/>
</dbReference>
<evidence type="ECO:0000256" key="1">
    <source>
        <dbReference type="ARBA" id="ARBA00022737"/>
    </source>
</evidence>